<organism evidence="1 2">
    <name type="scientific">Zarconia navalis LEGE 11467</name>
    <dbReference type="NCBI Taxonomy" id="1828826"/>
    <lineage>
        <taxon>Bacteria</taxon>
        <taxon>Bacillati</taxon>
        <taxon>Cyanobacteriota</taxon>
        <taxon>Cyanophyceae</taxon>
        <taxon>Oscillatoriophycideae</taxon>
        <taxon>Oscillatoriales</taxon>
        <taxon>Oscillatoriales incertae sedis</taxon>
        <taxon>Zarconia</taxon>
        <taxon>Zarconia navalis</taxon>
    </lineage>
</organism>
<reference evidence="1" key="1">
    <citation type="submission" date="2020-10" db="EMBL/GenBank/DDBJ databases">
        <authorList>
            <person name="Castelo-Branco R."/>
            <person name="Eusebio N."/>
            <person name="Adriana R."/>
            <person name="Vieira A."/>
            <person name="Brugerolle De Fraissinette N."/>
            <person name="Rezende De Castro R."/>
            <person name="Schneider M.P."/>
            <person name="Vasconcelos V."/>
            <person name="Leao P.N."/>
        </authorList>
    </citation>
    <scope>NUCLEOTIDE SEQUENCE</scope>
    <source>
        <strain evidence="1">LEGE 11467</strain>
    </source>
</reference>
<feature type="non-terminal residue" evidence="1">
    <location>
        <position position="1"/>
    </location>
</feature>
<gene>
    <name evidence="1" type="ORF">IQ235_10400</name>
</gene>
<sequence>PVSSTAIADIGVDLSEIIGTSQKSWLPKAIANLGLESDMTPQAVGERVPGSQQVSNLGDSDEFVVSEVAVEEIPGIEKYKFTFQKDVESGGHGLTSVTLVFDPVLKARLSYEELAQILALKYGELEPEKLERQEAFWFGPDFATANLIDRGTDLDGYELEVMMPD</sequence>
<dbReference type="RefSeq" id="WP_264321414.1">
    <property type="nucleotide sequence ID" value="NZ_JADEXN010000162.1"/>
</dbReference>
<dbReference type="Proteomes" id="UP000621799">
    <property type="component" value="Unassembled WGS sequence"/>
</dbReference>
<evidence type="ECO:0000313" key="1">
    <source>
        <dbReference type="EMBL" id="MBE9041188.1"/>
    </source>
</evidence>
<evidence type="ECO:0000313" key="2">
    <source>
        <dbReference type="Proteomes" id="UP000621799"/>
    </source>
</evidence>
<accession>A0A928VZQ2</accession>
<dbReference type="EMBL" id="JADEXN010000162">
    <property type="protein sequence ID" value="MBE9041188.1"/>
    <property type="molecule type" value="Genomic_DNA"/>
</dbReference>
<protein>
    <submittedName>
        <fullName evidence="1">Uncharacterized protein</fullName>
    </submittedName>
</protein>
<keyword evidence="2" id="KW-1185">Reference proteome</keyword>
<dbReference type="AlphaFoldDB" id="A0A928VZQ2"/>
<proteinExistence type="predicted"/>
<name>A0A928VZQ2_9CYAN</name>
<comment type="caution">
    <text evidence="1">The sequence shown here is derived from an EMBL/GenBank/DDBJ whole genome shotgun (WGS) entry which is preliminary data.</text>
</comment>